<dbReference type="EMBL" id="JAULSO010000002">
    <property type="protein sequence ID" value="KAK3690519.1"/>
    <property type="molecule type" value="Genomic_DNA"/>
</dbReference>
<feature type="region of interest" description="Disordered" evidence="1">
    <location>
        <begin position="85"/>
        <end position="106"/>
    </location>
</feature>
<keyword evidence="2" id="KW-0732">Signal</keyword>
<feature type="signal peptide" evidence="2">
    <location>
        <begin position="1"/>
        <end position="24"/>
    </location>
</feature>
<evidence type="ECO:0000313" key="3">
    <source>
        <dbReference type="EMBL" id="KAK3690519.1"/>
    </source>
</evidence>
<reference evidence="3" key="1">
    <citation type="journal article" date="2023" name="Mol. Phylogenet. Evol.">
        <title>Genome-scale phylogeny and comparative genomics of the fungal order Sordariales.</title>
        <authorList>
            <person name="Hensen N."/>
            <person name="Bonometti L."/>
            <person name="Westerberg I."/>
            <person name="Brannstrom I.O."/>
            <person name="Guillou S."/>
            <person name="Cros-Aarteil S."/>
            <person name="Calhoun S."/>
            <person name="Haridas S."/>
            <person name="Kuo A."/>
            <person name="Mondo S."/>
            <person name="Pangilinan J."/>
            <person name="Riley R."/>
            <person name="LaButti K."/>
            <person name="Andreopoulos B."/>
            <person name="Lipzen A."/>
            <person name="Chen C."/>
            <person name="Yan M."/>
            <person name="Daum C."/>
            <person name="Ng V."/>
            <person name="Clum A."/>
            <person name="Steindorff A."/>
            <person name="Ohm R.A."/>
            <person name="Martin F."/>
            <person name="Silar P."/>
            <person name="Natvig D.O."/>
            <person name="Lalanne C."/>
            <person name="Gautier V."/>
            <person name="Ament-Velasquez S.L."/>
            <person name="Kruys A."/>
            <person name="Hutchinson M.I."/>
            <person name="Powell A.J."/>
            <person name="Barry K."/>
            <person name="Miller A.N."/>
            <person name="Grigoriev I.V."/>
            <person name="Debuchy R."/>
            <person name="Gladieux P."/>
            <person name="Hiltunen Thoren M."/>
            <person name="Johannesson H."/>
        </authorList>
    </citation>
    <scope>NUCLEOTIDE SEQUENCE</scope>
    <source>
        <strain evidence="3">CBS 314.62</strain>
    </source>
</reference>
<evidence type="ECO:0008006" key="5">
    <source>
        <dbReference type="Google" id="ProtNLM"/>
    </source>
</evidence>
<keyword evidence="4" id="KW-1185">Reference proteome</keyword>
<name>A0AAE0XD73_9PEZI</name>
<dbReference type="AlphaFoldDB" id="A0AAE0XD73"/>
<evidence type="ECO:0000256" key="1">
    <source>
        <dbReference type="SAM" id="MobiDB-lite"/>
    </source>
</evidence>
<evidence type="ECO:0000313" key="4">
    <source>
        <dbReference type="Proteomes" id="UP001270362"/>
    </source>
</evidence>
<protein>
    <recommendedName>
        <fullName evidence="5">Secreted protein</fullName>
    </recommendedName>
</protein>
<proteinExistence type="predicted"/>
<organism evidence="3 4">
    <name type="scientific">Podospora appendiculata</name>
    <dbReference type="NCBI Taxonomy" id="314037"/>
    <lineage>
        <taxon>Eukaryota</taxon>
        <taxon>Fungi</taxon>
        <taxon>Dikarya</taxon>
        <taxon>Ascomycota</taxon>
        <taxon>Pezizomycotina</taxon>
        <taxon>Sordariomycetes</taxon>
        <taxon>Sordariomycetidae</taxon>
        <taxon>Sordariales</taxon>
        <taxon>Podosporaceae</taxon>
        <taxon>Podospora</taxon>
    </lineage>
</organism>
<reference evidence="3" key="2">
    <citation type="submission" date="2023-06" db="EMBL/GenBank/DDBJ databases">
        <authorList>
            <consortium name="Lawrence Berkeley National Laboratory"/>
            <person name="Haridas S."/>
            <person name="Hensen N."/>
            <person name="Bonometti L."/>
            <person name="Westerberg I."/>
            <person name="Brannstrom I.O."/>
            <person name="Guillou S."/>
            <person name="Cros-Aarteil S."/>
            <person name="Calhoun S."/>
            <person name="Kuo A."/>
            <person name="Mondo S."/>
            <person name="Pangilinan J."/>
            <person name="Riley R."/>
            <person name="Labutti K."/>
            <person name="Andreopoulos B."/>
            <person name="Lipzen A."/>
            <person name="Chen C."/>
            <person name="Yanf M."/>
            <person name="Daum C."/>
            <person name="Ng V."/>
            <person name="Clum A."/>
            <person name="Steindorff A."/>
            <person name="Ohm R."/>
            <person name="Martin F."/>
            <person name="Silar P."/>
            <person name="Natvig D."/>
            <person name="Lalanne C."/>
            <person name="Gautier V."/>
            <person name="Ament-Velasquez S.L."/>
            <person name="Kruys A."/>
            <person name="Hutchinson M.I."/>
            <person name="Powell A.J."/>
            <person name="Barry K."/>
            <person name="Miller A.N."/>
            <person name="Grigoriev I.V."/>
            <person name="Debuchy R."/>
            <person name="Gladieux P."/>
            <person name="Thoren M.H."/>
            <person name="Johannesson H."/>
        </authorList>
    </citation>
    <scope>NUCLEOTIDE SEQUENCE</scope>
    <source>
        <strain evidence="3">CBS 314.62</strain>
    </source>
</reference>
<dbReference type="Proteomes" id="UP001270362">
    <property type="component" value="Unassembled WGS sequence"/>
</dbReference>
<accession>A0AAE0XD73</accession>
<evidence type="ECO:0000256" key="2">
    <source>
        <dbReference type="SAM" id="SignalP"/>
    </source>
</evidence>
<feature type="chain" id="PRO_5042083253" description="Secreted protein" evidence="2">
    <location>
        <begin position="25"/>
        <end position="106"/>
    </location>
</feature>
<comment type="caution">
    <text evidence="3">The sequence shown here is derived from an EMBL/GenBank/DDBJ whole genome shotgun (WGS) entry which is preliminary data.</text>
</comment>
<gene>
    <name evidence="3" type="ORF">B0T22DRAFT_193909</name>
</gene>
<sequence length="106" mass="12459">MPSFFLLLTHTLLVRHHICMVTQGWDHCLSCPGTKQEGWWSQDRKVPGQDRQWSQEGKWSQVRIGNGPRTGWEVVIIGQDSQWSQDKIDRSQDKIGGPKKLYWERR</sequence>